<dbReference type="CDD" id="cd00209">
    <property type="entry name" value="DHFR"/>
    <property type="match status" value="1"/>
</dbReference>
<dbReference type="GO" id="GO:0032259">
    <property type="term" value="P:methylation"/>
    <property type="evidence" value="ECO:0007669"/>
    <property type="project" value="UniProtKB-KW"/>
</dbReference>
<evidence type="ECO:0000256" key="8">
    <source>
        <dbReference type="ARBA" id="ARBA00022857"/>
    </source>
</evidence>
<dbReference type="InterPro" id="IPR023451">
    <property type="entry name" value="Thymidate_synth/dCMP_Mease_dom"/>
</dbReference>
<dbReference type="Gene3D" id="3.30.572.10">
    <property type="entry name" value="Thymidylate synthase/dCMP hydroxymethylase domain"/>
    <property type="match status" value="1"/>
</dbReference>
<evidence type="ECO:0000256" key="7">
    <source>
        <dbReference type="ARBA" id="ARBA00022727"/>
    </source>
</evidence>
<dbReference type="GO" id="GO:0006231">
    <property type="term" value="P:dTMP biosynthetic process"/>
    <property type="evidence" value="ECO:0007669"/>
    <property type="project" value="InterPro"/>
</dbReference>
<dbReference type="InterPro" id="IPR001796">
    <property type="entry name" value="DHFR_dom"/>
</dbReference>
<evidence type="ECO:0000256" key="2">
    <source>
        <dbReference type="ARBA" id="ARBA00006900"/>
    </source>
</evidence>
<feature type="active site" evidence="14 15">
    <location>
        <position position="386"/>
    </location>
</feature>
<dbReference type="PANTHER" id="PTHR11548:SF2">
    <property type="entry name" value="THYMIDYLATE SYNTHASE"/>
    <property type="match status" value="1"/>
</dbReference>
<dbReference type="GO" id="GO:0046654">
    <property type="term" value="P:tetrahydrofolate biosynthetic process"/>
    <property type="evidence" value="ECO:0007669"/>
    <property type="project" value="InterPro"/>
</dbReference>
<evidence type="ECO:0000256" key="3">
    <source>
        <dbReference type="ARBA" id="ARBA00010176"/>
    </source>
</evidence>
<dbReference type="EMBL" id="JANCYU010000025">
    <property type="protein sequence ID" value="KAK4524686.1"/>
    <property type="molecule type" value="Genomic_DNA"/>
</dbReference>
<dbReference type="InterPro" id="IPR045097">
    <property type="entry name" value="Thymidate_synth/dCMP_Mease"/>
</dbReference>
<comment type="similarity">
    <text evidence="2 13">In the C-terminal section; belongs to the thymidylate synthase family.</text>
</comment>
<proteinExistence type="inferred from homology"/>
<evidence type="ECO:0000256" key="5">
    <source>
        <dbReference type="ARBA" id="ARBA00022603"/>
    </source>
</evidence>
<comment type="function">
    <text evidence="13">Bifunctional enzyme. Involved in de novo dTMP biosynthesis. Key enzyme in folate metabolism.</text>
</comment>
<dbReference type="Pfam" id="PF00303">
    <property type="entry name" value="Thymidylat_synt"/>
    <property type="match status" value="1"/>
</dbReference>
<dbReference type="GO" id="GO:0004146">
    <property type="term" value="F:dihydrofolate reductase activity"/>
    <property type="evidence" value="ECO:0007669"/>
    <property type="project" value="UniProtKB-EC"/>
</dbReference>
<evidence type="ECO:0000259" key="16">
    <source>
        <dbReference type="PROSITE" id="PS51330"/>
    </source>
</evidence>
<keyword evidence="18" id="KW-1185">Reference proteome</keyword>
<reference evidence="17 18" key="1">
    <citation type="submission" date="2022-07" db="EMBL/GenBank/DDBJ databases">
        <title>Genome-wide signatures of adaptation to extreme environments.</title>
        <authorList>
            <person name="Cho C.H."/>
            <person name="Yoon H.S."/>
        </authorList>
    </citation>
    <scope>NUCLEOTIDE SEQUENCE [LARGE SCALE GENOMIC DNA]</scope>
    <source>
        <strain evidence="17 18">108.79 E11</strain>
    </source>
</reference>
<dbReference type="Proteomes" id="UP001300502">
    <property type="component" value="Unassembled WGS sequence"/>
</dbReference>
<organism evidence="17 18">
    <name type="scientific">Galdieria yellowstonensis</name>
    <dbReference type="NCBI Taxonomy" id="3028027"/>
    <lineage>
        <taxon>Eukaryota</taxon>
        <taxon>Rhodophyta</taxon>
        <taxon>Bangiophyceae</taxon>
        <taxon>Galdieriales</taxon>
        <taxon>Galdieriaceae</taxon>
        <taxon>Galdieria</taxon>
    </lineage>
</organism>
<evidence type="ECO:0000313" key="18">
    <source>
        <dbReference type="Proteomes" id="UP001300502"/>
    </source>
</evidence>
<sequence>METPSSTQHVVELRLVVALTRNERGIGIQGKLPWKLKKDLQFFKELTLGNAVIMGRKTWESLPPISRPLKKRLNIILTSNPTLFQKKYLESLPDQQRDEEEEGGLCLACSSFENALNLLKLRSVNLAYVIGGQRVFEEALANSACRRIYLTRIHQDFTCDAFFPCIPNDFRLVSNSEVFEENGIKFEFVEYRRERCSSEGSLENLATLQRQVTAETRQHEEFQYLELVRKIMEQGVFKNDRTGVGTLSLFGYQMRFSLQNQFPLLTTKKVFWKGLVYELLWFISGSTNAKKLSEKDVHIWDENASRAFLDSLGFFDREEGDLGPVYGFQWRHFGAKYRSMHDNYDNEGIDQLSQIIETLKSNPNDRRMILTAWNPSAISQMALPPCHILAQFYVANGYLSCHMYQRSCDMGLGVPFNIGSYALLTCMIAKIVHLSPGELIYSMGDVHIYRNHLEPLTVQLNRKPRPFPHLVIKDRPDLQTIDDFVFTDFELVDYHPHSTIKMRMAV</sequence>
<evidence type="ECO:0000256" key="12">
    <source>
        <dbReference type="ARBA" id="ARBA00048873"/>
    </source>
</evidence>
<dbReference type="GO" id="GO:0005829">
    <property type="term" value="C:cytosol"/>
    <property type="evidence" value="ECO:0007669"/>
    <property type="project" value="TreeGrafter"/>
</dbReference>
<protein>
    <recommendedName>
        <fullName evidence="13">Bifunctional dihydrofolate reductase-thymidylate synthase</fullName>
    </recommendedName>
</protein>
<dbReference type="NCBIfam" id="NF002497">
    <property type="entry name" value="PRK01827.1-3"/>
    <property type="match status" value="1"/>
</dbReference>
<dbReference type="NCBIfam" id="TIGR03284">
    <property type="entry name" value="thym_sym"/>
    <property type="match status" value="1"/>
</dbReference>
<keyword evidence="9 13" id="KW-0560">Oxidoreductase</keyword>
<dbReference type="InterPro" id="IPR000398">
    <property type="entry name" value="Thymidylate_synthase"/>
</dbReference>
<keyword evidence="10" id="KW-0511">Multifunctional enzyme</keyword>
<dbReference type="SUPFAM" id="SSF53597">
    <property type="entry name" value="Dihydrofolate reductase-like"/>
    <property type="match status" value="1"/>
</dbReference>
<keyword evidence="8" id="KW-0521">NADP</keyword>
<dbReference type="InterPro" id="IPR036926">
    <property type="entry name" value="Thymidate_synth/dCMP_Mease_sf"/>
</dbReference>
<evidence type="ECO:0000256" key="9">
    <source>
        <dbReference type="ARBA" id="ARBA00023002"/>
    </source>
</evidence>
<dbReference type="Pfam" id="PF00186">
    <property type="entry name" value="DHFR_1"/>
    <property type="match status" value="1"/>
</dbReference>
<evidence type="ECO:0000256" key="13">
    <source>
        <dbReference type="PIRNR" id="PIRNR000389"/>
    </source>
</evidence>
<dbReference type="GO" id="GO:0005739">
    <property type="term" value="C:mitochondrion"/>
    <property type="evidence" value="ECO:0007669"/>
    <property type="project" value="TreeGrafter"/>
</dbReference>
<dbReference type="InterPro" id="IPR024072">
    <property type="entry name" value="DHFR-like_dom_sf"/>
</dbReference>
<evidence type="ECO:0000256" key="11">
    <source>
        <dbReference type="ARBA" id="ARBA00047344"/>
    </source>
</evidence>
<evidence type="ECO:0000256" key="14">
    <source>
        <dbReference type="PIRSR" id="PIRSR000389-1"/>
    </source>
</evidence>
<name>A0AAV9IBL7_9RHOD</name>
<comment type="catalytic activity">
    <reaction evidence="11">
        <text>dUMP + (6R)-5,10-methylene-5,6,7,8-tetrahydrofolate = 7,8-dihydrofolate + dTMP</text>
        <dbReference type="Rhea" id="RHEA:12104"/>
        <dbReference type="ChEBI" id="CHEBI:15636"/>
        <dbReference type="ChEBI" id="CHEBI:57451"/>
        <dbReference type="ChEBI" id="CHEBI:63528"/>
        <dbReference type="ChEBI" id="CHEBI:246422"/>
        <dbReference type="EC" id="2.1.1.45"/>
    </reaction>
</comment>
<dbReference type="PROSITE" id="PS51330">
    <property type="entry name" value="DHFR_2"/>
    <property type="match status" value="1"/>
</dbReference>
<keyword evidence="6 13" id="KW-0808">Transferase</keyword>
<dbReference type="AlphaFoldDB" id="A0AAV9IBL7"/>
<dbReference type="SUPFAM" id="SSF55831">
    <property type="entry name" value="Thymidylate synthase/dCMP hydroxymethylase"/>
    <property type="match status" value="1"/>
</dbReference>
<comment type="pathway">
    <text evidence="1 13">Cofactor biosynthesis; tetrahydrofolate biosynthesis; 5,6,7,8-tetrahydrofolate from 7,8-dihydrofolate: step 1/1.</text>
</comment>
<dbReference type="GO" id="GO:0004799">
    <property type="term" value="F:thymidylate synthase activity"/>
    <property type="evidence" value="ECO:0007669"/>
    <property type="project" value="UniProtKB-EC"/>
</dbReference>
<comment type="catalytic activity">
    <reaction evidence="12">
        <text>(6S)-5,6,7,8-tetrahydrofolate + NADP(+) = 7,8-dihydrofolate + NADPH + H(+)</text>
        <dbReference type="Rhea" id="RHEA:15009"/>
        <dbReference type="ChEBI" id="CHEBI:15378"/>
        <dbReference type="ChEBI" id="CHEBI:57451"/>
        <dbReference type="ChEBI" id="CHEBI:57453"/>
        <dbReference type="ChEBI" id="CHEBI:57783"/>
        <dbReference type="ChEBI" id="CHEBI:58349"/>
        <dbReference type="EC" id="1.5.1.3"/>
    </reaction>
</comment>
<dbReference type="PROSITE" id="PS00091">
    <property type="entry name" value="THYMIDYLATE_SYNTHASE"/>
    <property type="match status" value="1"/>
</dbReference>
<evidence type="ECO:0000313" key="17">
    <source>
        <dbReference type="EMBL" id="KAK4524686.1"/>
    </source>
</evidence>
<dbReference type="CDD" id="cd00351">
    <property type="entry name" value="TS_Pyrimidine_HMase"/>
    <property type="match status" value="1"/>
</dbReference>
<evidence type="ECO:0000256" key="4">
    <source>
        <dbReference type="ARBA" id="ARBA00022563"/>
    </source>
</evidence>
<dbReference type="InterPro" id="IPR012262">
    <property type="entry name" value="DHFR-TS"/>
</dbReference>
<dbReference type="GO" id="GO:0006730">
    <property type="term" value="P:one-carbon metabolic process"/>
    <property type="evidence" value="ECO:0007669"/>
    <property type="project" value="UniProtKB-KW"/>
</dbReference>
<dbReference type="InterPro" id="IPR017925">
    <property type="entry name" value="DHFR_CS"/>
</dbReference>
<dbReference type="PRINTS" id="PR00108">
    <property type="entry name" value="THYMDSNTHASE"/>
</dbReference>
<accession>A0AAV9IBL7</accession>
<dbReference type="PROSITE" id="PS00075">
    <property type="entry name" value="DHFR_1"/>
    <property type="match status" value="1"/>
</dbReference>
<keyword evidence="5 13" id="KW-0489">Methyltransferase</keyword>
<evidence type="ECO:0000256" key="15">
    <source>
        <dbReference type="PROSITE-ProRule" id="PRU10016"/>
    </source>
</evidence>
<feature type="domain" description="DHFR" evidence="16">
    <location>
        <begin position="12"/>
        <end position="193"/>
    </location>
</feature>
<gene>
    <name evidence="17" type="ORF">GAYE_SCF05G2589</name>
</gene>
<comment type="similarity">
    <text evidence="3 13">In the N-terminal section; belongs to the dihydrofolate reductase family.</text>
</comment>
<evidence type="ECO:0000256" key="10">
    <source>
        <dbReference type="ARBA" id="ARBA00023268"/>
    </source>
</evidence>
<evidence type="ECO:0000256" key="6">
    <source>
        <dbReference type="ARBA" id="ARBA00022679"/>
    </source>
</evidence>
<dbReference type="PIRSF" id="PIRSF000389">
    <property type="entry name" value="DHFR-TS"/>
    <property type="match status" value="1"/>
</dbReference>
<dbReference type="InterPro" id="IPR020940">
    <property type="entry name" value="Thymidylate_synthase_AS"/>
</dbReference>
<comment type="caution">
    <text evidence="17">The sequence shown here is derived from an EMBL/GenBank/DDBJ whole genome shotgun (WGS) entry which is preliminary data.</text>
</comment>
<dbReference type="FunFam" id="3.30.572.10:FF:000002">
    <property type="entry name" value="Possible thymidylate synthase"/>
    <property type="match status" value="1"/>
</dbReference>
<dbReference type="HAMAP" id="MF_00008">
    <property type="entry name" value="Thymidy_synth_bact"/>
    <property type="match status" value="1"/>
</dbReference>
<dbReference type="PANTHER" id="PTHR11548">
    <property type="entry name" value="THYMIDYLATE SYNTHASE 1"/>
    <property type="match status" value="1"/>
</dbReference>
<keyword evidence="7 13" id="KW-0545">Nucleotide biosynthesis</keyword>
<evidence type="ECO:0000256" key="1">
    <source>
        <dbReference type="ARBA" id="ARBA00004903"/>
    </source>
</evidence>
<keyword evidence="4 13" id="KW-0554">One-carbon metabolism</keyword>
<dbReference type="Gene3D" id="3.40.430.10">
    <property type="entry name" value="Dihydrofolate Reductase, subunit A"/>
    <property type="match status" value="1"/>
</dbReference>